<evidence type="ECO:0000313" key="3">
    <source>
        <dbReference type="Proteomes" id="UP000695264"/>
    </source>
</evidence>
<name>A0ABX1BUZ5_9ACTN</name>
<proteinExistence type="predicted"/>
<accession>A0ABX1BUZ5</accession>
<sequence>MSPTSRAPGEPRTSQAPRARRRRGAALAVAATALAGLIGLTTAAPGQARPVTGDTAGTGPSARAAVTAAVPAAPSGSAAAPAADCGTGSYQAEAVRNGNTWSAPGYSGTDMLSAMRAAVNSLTPGRTAKQRVVVRGSGSMSAGARLSLPSYTVLDVCGTIDVTGSGSGDQAPVYARGARDIEIQHLNVTGAPLYGIFMRNVDNLTLGQIDMRLTGGLGIRIDNHGDRSARSRNIRIDSVFVSGASNHAVETYGVDGLTVGTVTTRNVGYSGLLLNDTVNATVQKVDAENTGTGTGYAAFRMANRNGRIGDSYPVNIRVGQVVARGGGRGVFCVSESGGAVIDRVDISGTGNDAVLIENCYNVNLAAQSGTVSGPGGIRIAARTEFANTRDVTLQNLTVTNSALRESPCGANITYRNLTLVNSSRSTCS</sequence>
<feature type="region of interest" description="Disordered" evidence="1">
    <location>
        <begin position="1"/>
        <end position="23"/>
    </location>
</feature>
<dbReference type="RefSeq" id="WP_168100961.1">
    <property type="nucleotide sequence ID" value="NZ_JAATEN010000004.1"/>
</dbReference>
<evidence type="ECO:0000256" key="1">
    <source>
        <dbReference type="SAM" id="MobiDB-lite"/>
    </source>
</evidence>
<comment type="caution">
    <text evidence="2">The sequence shown here is derived from an EMBL/GenBank/DDBJ whole genome shotgun (WGS) entry which is preliminary data.</text>
</comment>
<gene>
    <name evidence="2" type="ORF">HCK00_07400</name>
</gene>
<organism evidence="2 3">
    <name type="scientific">Streptomyces zingiberis</name>
    <dbReference type="NCBI Taxonomy" id="2053010"/>
    <lineage>
        <taxon>Bacteria</taxon>
        <taxon>Bacillati</taxon>
        <taxon>Actinomycetota</taxon>
        <taxon>Actinomycetes</taxon>
        <taxon>Kitasatosporales</taxon>
        <taxon>Streptomycetaceae</taxon>
        <taxon>Streptomyces</taxon>
    </lineage>
</organism>
<dbReference type="Proteomes" id="UP000695264">
    <property type="component" value="Unassembled WGS sequence"/>
</dbReference>
<protein>
    <submittedName>
        <fullName evidence="2">Right-handed parallel beta-helix repeat-containing protein</fullName>
    </submittedName>
</protein>
<dbReference type="Gene3D" id="2.160.20.10">
    <property type="entry name" value="Single-stranded right-handed beta-helix, Pectin lyase-like"/>
    <property type="match status" value="1"/>
</dbReference>
<keyword evidence="3" id="KW-1185">Reference proteome</keyword>
<reference evidence="2 3" key="1">
    <citation type="submission" date="2020-03" db="EMBL/GenBank/DDBJ databases">
        <title>WGS of actinomycetes isolated from Thailand.</title>
        <authorList>
            <person name="Thawai C."/>
        </authorList>
    </citation>
    <scope>NUCLEOTIDE SEQUENCE [LARGE SCALE GENOMIC DNA]</scope>
    <source>
        <strain evidence="2 3">PLAI 1-29</strain>
    </source>
</reference>
<evidence type="ECO:0000313" key="2">
    <source>
        <dbReference type="EMBL" id="NJQ00365.1"/>
    </source>
</evidence>
<dbReference type="InterPro" id="IPR011050">
    <property type="entry name" value="Pectin_lyase_fold/virulence"/>
</dbReference>
<dbReference type="EMBL" id="JAATEN010000004">
    <property type="protein sequence ID" value="NJQ00365.1"/>
    <property type="molecule type" value="Genomic_DNA"/>
</dbReference>
<dbReference type="SUPFAM" id="SSF51126">
    <property type="entry name" value="Pectin lyase-like"/>
    <property type="match status" value="1"/>
</dbReference>
<dbReference type="InterPro" id="IPR012334">
    <property type="entry name" value="Pectin_lyas_fold"/>
</dbReference>